<dbReference type="EMBL" id="JBHSNC010000006">
    <property type="protein sequence ID" value="MFC5528170.1"/>
    <property type="molecule type" value="Genomic_DNA"/>
</dbReference>
<dbReference type="Proteomes" id="UP001596108">
    <property type="component" value="Unassembled WGS sequence"/>
</dbReference>
<keyword evidence="1" id="KW-0732">Signal</keyword>
<feature type="signal peptide" evidence="1">
    <location>
        <begin position="1"/>
        <end position="26"/>
    </location>
</feature>
<sequence length="417" mass="47915">MLNIRFYPIKKAFLLLVIFAITSSFANPVSGSATNLQQQEMSLDKVITWAKQLVPWYTANYEYQTKLIEVGDLTSKLLKIEFYHPDNPFEDTSSFLIDLSQPRIFDYSAGYLERQEVIHFPFKVSREKAKTIAQAFIYKAVPSLQGTQLLEVEDRVQKEMDDALLGPSKYQFEFIQEKQGPPYQMYDIRLNADGKVIGFNSSGEMSVSLQEYYEIYNNSATERKLPDIVAKHKEKKSLEALFKYHIFSWNETIPIKPDQSLKLGDLFRIVKKSISPYSDEIEYEKGTGAISSDVGFSSDYYPYVFYFYKQNWVVKDKKKKLYVDANLTRDSAAYYLTKVAGLDKLSEKYKKDPIVSKLKDYKSIKNPGAVAIMLKTGWMSAKDGQFQPNGKVTLADLAVTLNKMSKHKDDFTKAVKQ</sequence>
<reference evidence="4" key="1">
    <citation type="journal article" date="2019" name="Int. J. Syst. Evol. Microbiol.">
        <title>The Global Catalogue of Microorganisms (GCM) 10K type strain sequencing project: providing services to taxonomists for standard genome sequencing and annotation.</title>
        <authorList>
            <consortium name="The Broad Institute Genomics Platform"/>
            <consortium name="The Broad Institute Genome Sequencing Center for Infectious Disease"/>
            <person name="Wu L."/>
            <person name="Ma J."/>
        </authorList>
    </citation>
    <scope>NUCLEOTIDE SEQUENCE [LARGE SCALE GENOMIC DNA]</scope>
    <source>
        <strain evidence="4">CGMCC 1.18578</strain>
    </source>
</reference>
<dbReference type="RefSeq" id="WP_378109990.1">
    <property type="nucleotide sequence ID" value="NZ_JBHSNC010000006.1"/>
</dbReference>
<accession>A0ABW0QTS1</accession>
<feature type="chain" id="PRO_5047068293" evidence="1">
    <location>
        <begin position="27"/>
        <end position="417"/>
    </location>
</feature>
<comment type="caution">
    <text evidence="3">The sequence shown here is derived from an EMBL/GenBank/DDBJ whole genome shotgun (WGS) entry which is preliminary data.</text>
</comment>
<evidence type="ECO:0000259" key="2">
    <source>
        <dbReference type="Pfam" id="PF00395"/>
    </source>
</evidence>
<evidence type="ECO:0000313" key="3">
    <source>
        <dbReference type="EMBL" id="MFC5528170.1"/>
    </source>
</evidence>
<protein>
    <submittedName>
        <fullName evidence="3">S-layer homology domain-containing protein</fullName>
    </submittedName>
</protein>
<feature type="domain" description="SLH" evidence="2">
    <location>
        <begin position="359"/>
        <end position="398"/>
    </location>
</feature>
<dbReference type="InterPro" id="IPR001119">
    <property type="entry name" value="SLH_dom"/>
</dbReference>
<gene>
    <name evidence="3" type="ORF">ACFPQ4_01695</name>
</gene>
<evidence type="ECO:0000256" key="1">
    <source>
        <dbReference type="SAM" id="SignalP"/>
    </source>
</evidence>
<organism evidence="3 4">
    <name type="scientific">Cohnella yongneupensis</name>
    <dbReference type="NCBI Taxonomy" id="425006"/>
    <lineage>
        <taxon>Bacteria</taxon>
        <taxon>Bacillati</taxon>
        <taxon>Bacillota</taxon>
        <taxon>Bacilli</taxon>
        <taxon>Bacillales</taxon>
        <taxon>Paenibacillaceae</taxon>
        <taxon>Cohnella</taxon>
    </lineage>
</organism>
<dbReference type="Pfam" id="PF00395">
    <property type="entry name" value="SLH"/>
    <property type="match status" value="1"/>
</dbReference>
<proteinExistence type="predicted"/>
<keyword evidence="4" id="KW-1185">Reference proteome</keyword>
<evidence type="ECO:0000313" key="4">
    <source>
        <dbReference type="Proteomes" id="UP001596108"/>
    </source>
</evidence>
<name>A0ABW0QTS1_9BACL</name>